<name>A0AC34G003_9BILA</name>
<proteinExistence type="predicted"/>
<protein>
    <submittedName>
        <fullName evidence="2">Uncharacterized protein</fullName>
    </submittedName>
</protein>
<reference evidence="2" key="1">
    <citation type="submission" date="2022-11" db="UniProtKB">
        <authorList>
            <consortium name="WormBaseParasite"/>
        </authorList>
    </citation>
    <scope>IDENTIFICATION</scope>
</reference>
<dbReference type="Proteomes" id="UP000887579">
    <property type="component" value="Unplaced"/>
</dbReference>
<accession>A0AC34G003</accession>
<dbReference type="WBParaSite" id="ES5_v2.g22687.t1">
    <property type="protein sequence ID" value="ES5_v2.g22687.t1"/>
    <property type="gene ID" value="ES5_v2.g22687"/>
</dbReference>
<evidence type="ECO:0000313" key="1">
    <source>
        <dbReference type="Proteomes" id="UP000887579"/>
    </source>
</evidence>
<sequence>MRPNGGTTVQSVVRIGPFSAVDRINAENRAIVLTRILKAVNGALCYMYRDIVCRSYCISMLILVKGGFSYPESGFRNKVLQNKASDEEYGDQSKKPRIPLTSFFLIEALNGIHYAIFNGYADIGLRALDAVHNRAQYELYGDVLIITNALHDSLLQNQSIRMMLEIEPVFLSERKLNKTKHLAKVEAKKKEDFEVDYGNIVFHSRPSDATKRYSIYIFKTPNY</sequence>
<organism evidence="1 2">
    <name type="scientific">Panagrolaimus sp. ES5</name>
    <dbReference type="NCBI Taxonomy" id="591445"/>
    <lineage>
        <taxon>Eukaryota</taxon>
        <taxon>Metazoa</taxon>
        <taxon>Ecdysozoa</taxon>
        <taxon>Nematoda</taxon>
        <taxon>Chromadorea</taxon>
        <taxon>Rhabditida</taxon>
        <taxon>Tylenchina</taxon>
        <taxon>Panagrolaimomorpha</taxon>
        <taxon>Panagrolaimoidea</taxon>
        <taxon>Panagrolaimidae</taxon>
        <taxon>Panagrolaimus</taxon>
    </lineage>
</organism>
<evidence type="ECO:0000313" key="2">
    <source>
        <dbReference type="WBParaSite" id="ES5_v2.g22687.t1"/>
    </source>
</evidence>